<name>A0AA38ZQJ7_VITRO</name>
<keyword evidence="3" id="KW-0808">Transferase</keyword>
<dbReference type="AlphaFoldDB" id="A0AA38ZQJ7"/>
<evidence type="ECO:0000256" key="1">
    <source>
        <dbReference type="ARBA" id="ARBA00008941"/>
    </source>
</evidence>
<evidence type="ECO:0000256" key="4">
    <source>
        <dbReference type="ARBA" id="ARBA00022741"/>
    </source>
</evidence>
<proteinExistence type="inferred from homology"/>
<evidence type="ECO:0000313" key="9">
    <source>
        <dbReference type="Proteomes" id="UP001168098"/>
    </source>
</evidence>
<dbReference type="InterPro" id="IPR000403">
    <property type="entry name" value="PI3/4_kinase_cat_dom"/>
</dbReference>
<reference evidence="8 9" key="1">
    <citation type="journal article" date="2023" name="BMC Biotechnol.">
        <title>Vitis rotundifolia cv Carlos genome sequencing.</title>
        <authorList>
            <person name="Huff M."/>
            <person name="Hulse-Kemp A."/>
            <person name="Scheffler B."/>
            <person name="Youngblood R."/>
            <person name="Simpson S."/>
            <person name="Babiker E."/>
            <person name="Staton M."/>
        </authorList>
    </citation>
    <scope>NUCLEOTIDE SEQUENCE [LARGE SCALE GENOMIC DNA]</scope>
    <source>
        <tissue evidence="8">Leaf</tissue>
    </source>
</reference>
<dbReference type="EMBL" id="JARBHA010000009">
    <property type="protein sequence ID" value="KAJ9693125.1"/>
    <property type="molecule type" value="Genomic_DNA"/>
</dbReference>
<dbReference type="PANTHER" id="PTHR45800:SF36">
    <property type="entry name" value="1-PHOSPHATIDYLINOSITOL 4-KINASE"/>
    <property type="match status" value="1"/>
</dbReference>
<keyword evidence="6" id="KW-0067">ATP-binding</keyword>
<dbReference type="GO" id="GO:0004430">
    <property type="term" value="F:1-phosphatidylinositol 4-kinase activity"/>
    <property type="evidence" value="ECO:0007669"/>
    <property type="project" value="UniProtKB-EC"/>
</dbReference>
<keyword evidence="4" id="KW-0547">Nucleotide-binding</keyword>
<evidence type="ECO:0000256" key="6">
    <source>
        <dbReference type="ARBA" id="ARBA00022840"/>
    </source>
</evidence>
<dbReference type="EC" id="2.7.1.67" evidence="2"/>
<dbReference type="InterPro" id="IPR044571">
    <property type="entry name" value="P4KG1-8"/>
</dbReference>
<keyword evidence="5" id="KW-0418">Kinase</keyword>
<protein>
    <recommendedName>
        <fullName evidence="2">1-phosphatidylinositol 4-kinase</fullName>
        <ecNumber evidence="2">2.7.1.67</ecNumber>
    </recommendedName>
</protein>
<comment type="similarity">
    <text evidence="1">Belongs to the PI3/PI4-kinase family. Type II PI4K subfamily.</text>
</comment>
<dbReference type="GO" id="GO:0005524">
    <property type="term" value="F:ATP binding"/>
    <property type="evidence" value="ECO:0007669"/>
    <property type="project" value="UniProtKB-KW"/>
</dbReference>
<evidence type="ECO:0000256" key="3">
    <source>
        <dbReference type="ARBA" id="ARBA00022679"/>
    </source>
</evidence>
<accession>A0AA38ZQJ7</accession>
<dbReference type="PANTHER" id="PTHR45800">
    <property type="entry name" value="PHOSPHATIDYLINOSITOL 4-KINASE GAMMA"/>
    <property type="match status" value="1"/>
</dbReference>
<feature type="domain" description="PI3K/PI4K catalytic" evidence="7">
    <location>
        <begin position="111"/>
        <end position="264"/>
    </location>
</feature>
<evidence type="ECO:0000256" key="5">
    <source>
        <dbReference type="ARBA" id="ARBA00022777"/>
    </source>
</evidence>
<evidence type="ECO:0000313" key="8">
    <source>
        <dbReference type="EMBL" id="KAJ9693125.1"/>
    </source>
</evidence>
<sequence length="373" mass="42005">MLSVSVLILNNNLSAVQNDSPFMLTRNCLHRSSSTPCLSPTRKNLQQSDQSGPIKILGDFGRLARINEPVKGIVTVIKHGVDPIPIHNGLGCAYYFRNNKSESFIDEALGQPGLKRLVRVGEIGFREMAAYLLDRDHFANVPTTVLVKITHLVFNVNDGQFIPHDFDVGDHGTSSFPVVAVHRIRILDVRIFNTDRHAGNLLVRKLDGVGTFGQIEHIPIDHGLCLPKTSIPFSGDEIEYINHLDPACDYEMLRMELLMIRVACLRVLIGEMMGRDFRCKYEEPSELEAACLEARKILCVPGRNPLSRSDECSEGDEIVVDEEPLKLERTFGGSLLKPTCLTPYIFMHAFKTDFQKSCFQMILILQFFFLVFK</sequence>
<dbReference type="Proteomes" id="UP001168098">
    <property type="component" value="Unassembled WGS sequence"/>
</dbReference>
<dbReference type="Pfam" id="PF00454">
    <property type="entry name" value="PI3_PI4_kinase"/>
    <property type="match status" value="1"/>
</dbReference>
<organism evidence="8 9">
    <name type="scientific">Vitis rotundifolia</name>
    <name type="common">Muscadine grape</name>
    <dbReference type="NCBI Taxonomy" id="103349"/>
    <lineage>
        <taxon>Eukaryota</taxon>
        <taxon>Viridiplantae</taxon>
        <taxon>Streptophyta</taxon>
        <taxon>Embryophyta</taxon>
        <taxon>Tracheophyta</taxon>
        <taxon>Spermatophyta</taxon>
        <taxon>Magnoliopsida</taxon>
        <taxon>eudicotyledons</taxon>
        <taxon>Gunneridae</taxon>
        <taxon>Pentapetalae</taxon>
        <taxon>rosids</taxon>
        <taxon>Vitales</taxon>
        <taxon>Vitaceae</taxon>
        <taxon>Viteae</taxon>
        <taxon>Vitis</taxon>
    </lineage>
</organism>
<evidence type="ECO:0000256" key="2">
    <source>
        <dbReference type="ARBA" id="ARBA00012169"/>
    </source>
</evidence>
<keyword evidence="9" id="KW-1185">Reference proteome</keyword>
<evidence type="ECO:0000259" key="7">
    <source>
        <dbReference type="Pfam" id="PF00454"/>
    </source>
</evidence>
<comment type="caution">
    <text evidence="8">The sequence shown here is derived from an EMBL/GenBank/DDBJ whole genome shotgun (WGS) entry which is preliminary data.</text>
</comment>
<gene>
    <name evidence="8" type="ORF">PVL29_012036</name>
</gene>